<dbReference type="RefSeq" id="WP_164996196.1">
    <property type="nucleotide sequence ID" value="NZ_CAUSQV010000018.1"/>
</dbReference>
<dbReference type="InterPro" id="IPR032206">
    <property type="entry name" value="DUF5025"/>
</dbReference>
<organism evidence="2 3">
    <name type="scientific">Prevotella heparinolytica</name>
    <dbReference type="NCBI Taxonomy" id="28113"/>
    <lineage>
        <taxon>Bacteria</taxon>
        <taxon>Pseudomonadati</taxon>
        <taxon>Bacteroidota</taxon>
        <taxon>Bacteroidia</taxon>
        <taxon>Bacteroidales</taxon>
        <taxon>Bacteroidaceae</taxon>
        <taxon>Bacteroides</taxon>
    </lineage>
</organism>
<sequence>MKNISIILACLSFGILVFSSCHEDEEINPKDLATWGYFEGTINGKAVSFENEGWEDRIEKKNCKEYIEGRYPRVKGSCIGINKLGELGKEDELGVAIMLMNPKVGARHIINHPSAYFYDYDYDGVLGRNSDQMYCLTPRPDKPVKVDITSVEYDGEGWPRIIEGEIDGVLYFRDQDSLTIKGKFGVK</sequence>
<accession>A0A4R2LND0</accession>
<feature type="signal peptide" evidence="1">
    <location>
        <begin position="1"/>
        <end position="23"/>
    </location>
</feature>
<evidence type="ECO:0000256" key="1">
    <source>
        <dbReference type="SAM" id="SignalP"/>
    </source>
</evidence>
<evidence type="ECO:0000313" key="3">
    <source>
        <dbReference type="Proteomes" id="UP000295600"/>
    </source>
</evidence>
<dbReference type="Proteomes" id="UP000295600">
    <property type="component" value="Unassembled WGS sequence"/>
</dbReference>
<dbReference type="AlphaFoldDB" id="A0A4R2LND0"/>
<reference evidence="2 3" key="1">
    <citation type="submission" date="2019-03" db="EMBL/GenBank/DDBJ databases">
        <title>Genomic Encyclopedia of Type Strains, Phase IV (KMG-IV): sequencing the most valuable type-strain genomes for metagenomic binning, comparative biology and taxonomic classification.</title>
        <authorList>
            <person name="Goeker M."/>
        </authorList>
    </citation>
    <scope>NUCLEOTIDE SEQUENCE [LARGE SCALE GENOMIC DNA]</scope>
    <source>
        <strain evidence="2 3">DSM 23917</strain>
    </source>
</reference>
<name>A0A4R2LND0_9BACE</name>
<keyword evidence="1" id="KW-0732">Signal</keyword>
<feature type="chain" id="PRO_5020401012" evidence="1">
    <location>
        <begin position="24"/>
        <end position="187"/>
    </location>
</feature>
<dbReference type="EMBL" id="SLXB01000026">
    <property type="protein sequence ID" value="TCO88364.1"/>
    <property type="molecule type" value="Genomic_DNA"/>
</dbReference>
<dbReference type="PROSITE" id="PS51257">
    <property type="entry name" value="PROKAR_LIPOPROTEIN"/>
    <property type="match status" value="1"/>
</dbReference>
<dbReference type="Pfam" id="PF16428">
    <property type="entry name" value="DUF5025"/>
    <property type="match status" value="1"/>
</dbReference>
<protein>
    <submittedName>
        <fullName evidence="2">Uncharacterized protein DUF5025</fullName>
    </submittedName>
</protein>
<dbReference type="GeneID" id="94546884"/>
<evidence type="ECO:0000313" key="2">
    <source>
        <dbReference type="EMBL" id="TCO88364.1"/>
    </source>
</evidence>
<proteinExistence type="predicted"/>
<gene>
    <name evidence="2" type="ORF">EV202_12624</name>
</gene>
<comment type="caution">
    <text evidence="2">The sequence shown here is derived from an EMBL/GenBank/DDBJ whole genome shotgun (WGS) entry which is preliminary data.</text>
</comment>